<evidence type="ECO:0000313" key="2">
    <source>
        <dbReference type="Proteomes" id="UP000006701"/>
    </source>
</evidence>
<sequence>MSPAVQPSLSLWARDIVGDLKSAPDTFSSWDKCMAKSYCNAAQVVAGAVHAAVLLLEIKPRRQSI</sequence>
<organism evidence="1 2">
    <name type="scientific">Aspergillus clavatus (strain ATCC 1007 / CBS 513.65 / DSM 816 / NCTC 3887 / NRRL 1 / QM 1276 / 107)</name>
    <dbReference type="NCBI Taxonomy" id="344612"/>
    <lineage>
        <taxon>Eukaryota</taxon>
        <taxon>Fungi</taxon>
        <taxon>Dikarya</taxon>
        <taxon>Ascomycota</taxon>
        <taxon>Pezizomycotina</taxon>
        <taxon>Eurotiomycetes</taxon>
        <taxon>Eurotiomycetidae</taxon>
        <taxon>Eurotiales</taxon>
        <taxon>Aspergillaceae</taxon>
        <taxon>Aspergillus</taxon>
        <taxon>Aspergillus subgen. Fumigati</taxon>
    </lineage>
</organism>
<dbReference type="AlphaFoldDB" id="A1CTB2"/>
<dbReference type="VEuPathDB" id="FungiDB:ACLA_082400"/>
<dbReference type="RefSeq" id="XP_001267975.1">
    <property type="nucleotide sequence ID" value="XM_001267974.1"/>
</dbReference>
<keyword evidence="2" id="KW-1185">Reference proteome</keyword>
<protein>
    <submittedName>
        <fullName evidence="1">Uncharacterized protein</fullName>
    </submittedName>
</protein>
<dbReference type="EMBL" id="DS027060">
    <property type="protein sequence ID" value="EAW06549.1"/>
    <property type="molecule type" value="Genomic_DNA"/>
</dbReference>
<dbReference type="KEGG" id="act:ACLA_082400"/>
<accession>A1CTB2</accession>
<dbReference type="HOGENOM" id="CLU_2849259_0_0_1"/>
<evidence type="ECO:0000313" key="1">
    <source>
        <dbReference type="EMBL" id="EAW06549.1"/>
    </source>
</evidence>
<dbReference type="GeneID" id="4699947"/>
<dbReference type="OrthoDB" id="5401332at2759"/>
<gene>
    <name evidence="1" type="ORF">ACLA_082400</name>
</gene>
<reference evidence="1 2" key="1">
    <citation type="journal article" date="2008" name="PLoS Genet.">
        <title>Genomic islands in the pathogenic filamentous fungus Aspergillus fumigatus.</title>
        <authorList>
            <person name="Fedorova N.D."/>
            <person name="Khaldi N."/>
            <person name="Joardar V.S."/>
            <person name="Maiti R."/>
            <person name="Amedeo P."/>
            <person name="Anderson M.J."/>
            <person name="Crabtree J."/>
            <person name="Silva J.C."/>
            <person name="Badger J.H."/>
            <person name="Albarraq A."/>
            <person name="Angiuoli S."/>
            <person name="Bussey H."/>
            <person name="Bowyer P."/>
            <person name="Cotty P.J."/>
            <person name="Dyer P.S."/>
            <person name="Egan A."/>
            <person name="Galens K."/>
            <person name="Fraser-Liggett C.M."/>
            <person name="Haas B.J."/>
            <person name="Inman J.M."/>
            <person name="Kent R."/>
            <person name="Lemieux S."/>
            <person name="Malavazi I."/>
            <person name="Orvis J."/>
            <person name="Roemer T."/>
            <person name="Ronning C.M."/>
            <person name="Sundaram J.P."/>
            <person name="Sutton G."/>
            <person name="Turner G."/>
            <person name="Venter J.C."/>
            <person name="White O.R."/>
            <person name="Whitty B.R."/>
            <person name="Youngman P."/>
            <person name="Wolfe K.H."/>
            <person name="Goldman G.H."/>
            <person name="Wortman J.R."/>
            <person name="Jiang B."/>
            <person name="Denning D.W."/>
            <person name="Nierman W.C."/>
        </authorList>
    </citation>
    <scope>NUCLEOTIDE SEQUENCE [LARGE SCALE GENOMIC DNA]</scope>
    <source>
        <strain evidence="2">ATCC 1007 / CBS 513.65 / DSM 816 / NCTC 3887 / NRRL 1</strain>
    </source>
</reference>
<name>A1CTB2_ASPCL</name>
<proteinExistence type="predicted"/>
<dbReference type="Proteomes" id="UP000006701">
    <property type="component" value="Unassembled WGS sequence"/>
</dbReference>